<accession>A0A147JSH5</accession>
<keyword evidence="2 5" id="KW-0689">Ribosomal protein</keyword>
<organism evidence="7 8">
    <name type="scientific">Hadarchaeum yellowstonense</name>
    <dbReference type="NCBI Taxonomy" id="1776334"/>
    <lineage>
        <taxon>Archaea</taxon>
        <taxon>Methanobacteriati</taxon>
        <taxon>Candidatus Hadarchaeota</taxon>
        <taxon>Candidatus Hadarchaeia</taxon>
        <taxon>Candidatus Hadarchaeales</taxon>
        <taxon>Candidatus Hadarchaeaceae</taxon>
        <taxon>Candidatus Hadarchaeum</taxon>
    </lineage>
</organism>
<dbReference type="NCBIfam" id="NF001749">
    <property type="entry name" value="PRK00474.1"/>
    <property type="match status" value="1"/>
</dbReference>
<name>A0A147JSH5_HADYE</name>
<dbReference type="PANTHER" id="PTHR21569">
    <property type="entry name" value="RIBOSOMAL PROTEIN S9"/>
    <property type="match status" value="1"/>
</dbReference>
<dbReference type="Proteomes" id="UP000074294">
    <property type="component" value="Unassembled WGS sequence"/>
</dbReference>
<comment type="caution">
    <text evidence="7">The sequence shown here is derived from an EMBL/GenBank/DDBJ whole genome shotgun (WGS) entry which is preliminary data.</text>
</comment>
<dbReference type="GO" id="GO:0022627">
    <property type="term" value="C:cytosolic small ribosomal subunit"/>
    <property type="evidence" value="ECO:0007669"/>
    <property type="project" value="UniProtKB-UniRule"/>
</dbReference>
<gene>
    <name evidence="7" type="ORF">APZ16_02380</name>
</gene>
<evidence type="ECO:0000313" key="8">
    <source>
        <dbReference type="Proteomes" id="UP000074294"/>
    </source>
</evidence>
<dbReference type="InterPro" id="IPR000754">
    <property type="entry name" value="Ribosomal_uS9"/>
</dbReference>
<evidence type="ECO:0000256" key="6">
    <source>
        <dbReference type="RuleBase" id="RU003817"/>
    </source>
</evidence>
<evidence type="ECO:0000256" key="4">
    <source>
        <dbReference type="NCBIfam" id="TIGR03627"/>
    </source>
</evidence>
<comment type="similarity">
    <text evidence="1 5">Belongs to the universal ribosomal protein uS9 family.</text>
</comment>
<reference evidence="7 8" key="1">
    <citation type="journal article" date="2016" name="Nat. Microbiol.">
        <title>Genomic inference of the metabolism of cosmopolitan subsurface Archaea, Hadesarchaea.</title>
        <authorList>
            <person name="Baker B.J."/>
            <person name="Saw J.H."/>
            <person name="Lind A.E."/>
            <person name="Lazar C.S."/>
            <person name="Hinrichs K.-U."/>
            <person name="Teske A.P."/>
            <person name="Ettema T.J."/>
        </authorList>
    </citation>
    <scope>NUCLEOTIDE SEQUENCE [LARGE SCALE GENOMIC DNA]</scope>
</reference>
<evidence type="ECO:0000313" key="7">
    <source>
        <dbReference type="EMBL" id="KUO39451.1"/>
    </source>
</evidence>
<proteinExistence type="inferred from homology"/>
<dbReference type="InterPro" id="IPR019958">
    <property type="entry name" value="Ribosomal_uS9_archaeal"/>
</dbReference>
<protein>
    <recommendedName>
        <fullName evidence="4 6">30S ribosomal protein S9</fullName>
    </recommendedName>
</protein>
<dbReference type="EMBL" id="LQMQ01000064">
    <property type="protein sequence ID" value="KUO39451.1"/>
    <property type="molecule type" value="Genomic_DNA"/>
</dbReference>
<dbReference type="PROSITE" id="PS00360">
    <property type="entry name" value="RIBOSOMAL_S9"/>
    <property type="match status" value="1"/>
</dbReference>
<dbReference type="GO" id="GO:0006412">
    <property type="term" value="P:translation"/>
    <property type="evidence" value="ECO:0007669"/>
    <property type="project" value="UniProtKB-UniRule"/>
</dbReference>
<dbReference type="GO" id="GO:0000462">
    <property type="term" value="P:maturation of SSU-rRNA from tricistronic rRNA transcript (SSU-rRNA, 5.8S rRNA, LSU-rRNA)"/>
    <property type="evidence" value="ECO:0007669"/>
    <property type="project" value="TreeGrafter"/>
</dbReference>
<dbReference type="STRING" id="1776334.APZ16_02380"/>
<dbReference type="InterPro" id="IPR020574">
    <property type="entry name" value="Ribosomal_uS9_CS"/>
</dbReference>
<dbReference type="AlphaFoldDB" id="A0A147JSH5"/>
<dbReference type="NCBIfam" id="TIGR03627">
    <property type="entry name" value="uS9_arch"/>
    <property type="match status" value="1"/>
</dbReference>
<dbReference type="GO" id="GO:0003723">
    <property type="term" value="F:RNA binding"/>
    <property type="evidence" value="ECO:0007669"/>
    <property type="project" value="TreeGrafter"/>
</dbReference>
<dbReference type="GO" id="GO:0003735">
    <property type="term" value="F:structural constituent of ribosome"/>
    <property type="evidence" value="ECO:0007669"/>
    <property type="project" value="UniProtKB-UniRule"/>
</dbReference>
<dbReference type="PANTHER" id="PTHR21569:SF16">
    <property type="entry name" value="RIBOSOMAL PROTEIN S16"/>
    <property type="match status" value="1"/>
</dbReference>
<keyword evidence="3 5" id="KW-0687">Ribonucleoprotein</keyword>
<dbReference type="InterPro" id="IPR014721">
    <property type="entry name" value="Ribsml_uS5_D2-typ_fold_subgr"/>
</dbReference>
<evidence type="ECO:0000256" key="3">
    <source>
        <dbReference type="ARBA" id="ARBA00023274"/>
    </source>
</evidence>
<dbReference type="Pfam" id="PF00380">
    <property type="entry name" value="Ribosomal_S9"/>
    <property type="match status" value="1"/>
</dbReference>
<dbReference type="InterPro" id="IPR020568">
    <property type="entry name" value="Ribosomal_Su5_D2-typ_SF"/>
</dbReference>
<sequence>MKTVIAIGRRKASLAKVKIRPGKGRIIVNKRSLDVFEPELARLKILEPLQLVPELTRDVDIEVEVKGGGFMGQAEAARTAIARGLFEWTKDAKVREIFKQYDWTLVKSDVRFKETKKPGGPGARAKFQKSYR</sequence>
<evidence type="ECO:0000256" key="2">
    <source>
        <dbReference type="ARBA" id="ARBA00022980"/>
    </source>
</evidence>
<dbReference type="Gene3D" id="3.30.230.10">
    <property type="match status" value="1"/>
</dbReference>
<evidence type="ECO:0000256" key="1">
    <source>
        <dbReference type="ARBA" id="ARBA00005251"/>
    </source>
</evidence>
<evidence type="ECO:0000256" key="5">
    <source>
        <dbReference type="RuleBase" id="RU003815"/>
    </source>
</evidence>
<dbReference type="SUPFAM" id="SSF54211">
    <property type="entry name" value="Ribosomal protein S5 domain 2-like"/>
    <property type="match status" value="1"/>
</dbReference>